<feature type="non-terminal residue" evidence="1">
    <location>
        <position position="98"/>
    </location>
</feature>
<organism evidence="1 2">
    <name type="scientific">Cylicocyclus nassatus</name>
    <name type="common">Nematode worm</name>
    <dbReference type="NCBI Taxonomy" id="53992"/>
    <lineage>
        <taxon>Eukaryota</taxon>
        <taxon>Metazoa</taxon>
        <taxon>Ecdysozoa</taxon>
        <taxon>Nematoda</taxon>
        <taxon>Chromadorea</taxon>
        <taxon>Rhabditida</taxon>
        <taxon>Rhabditina</taxon>
        <taxon>Rhabditomorpha</taxon>
        <taxon>Strongyloidea</taxon>
        <taxon>Strongylidae</taxon>
        <taxon>Cylicocyclus</taxon>
    </lineage>
</organism>
<dbReference type="Proteomes" id="UP001176961">
    <property type="component" value="Unassembled WGS sequence"/>
</dbReference>
<protein>
    <submittedName>
        <fullName evidence="1">Uncharacterized protein</fullName>
    </submittedName>
</protein>
<name>A0AA36DU26_CYLNA</name>
<dbReference type="AlphaFoldDB" id="A0AA36DU26"/>
<reference evidence="1" key="1">
    <citation type="submission" date="2023-07" db="EMBL/GenBank/DDBJ databases">
        <authorList>
            <consortium name="CYATHOMIX"/>
        </authorList>
    </citation>
    <scope>NUCLEOTIDE SEQUENCE</scope>
    <source>
        <strain evidence="1">N/A</strain>
    </source>
</reference>
<evidence type="ECO:0000313" key="1">
    <source>
        <dbReference type="EMBL" id="CAJ0593092.1"/>
    </source>
</evidence>
<dbReference type="EMBL" id="CATQJL010000112">
    <property type="protein sequence ID" value="CAJ0593092.1"/>
    <property type="molecule type" value="Genomic_DNA"/>
</dbReference>
<gene>
    <name evidence="1" type="ORF">CYNAS_LOCUS5075</name>
</gene>
<keyword evidence="2" id="KW-1185">Reference proteome</keyword>
<comment type="caution">
    <text evidence="1">The sequence shown here is derived from an EMBL/GenBank/DDBJ whole genome shotgun (WGS) entry which is preliminary data.</text>
</comment>
<evidence type="ECO:0000313" key="2">
    <source>
        <dbReference type="Proteomes" id="UP001176961"/>
    </source>
</evidence>
<proteinExistence type="predicted"/>
<accession>A0AA36DU26</accession>
<sequence length="98" mass="10773">MPHTSTTAATNKNDTATALLGNVCALLYIHTTVNSSNARQPITGTTPQFVIRHANRLFIRAWPDSSPHRGVFLSGRPPDGRIRLHHLLPLLRTLLVST</sequence>